<dbReference type="PANTHER" id="PTHR42760">
    <property type="entry name" value="SHORT-CHAIN DEHYDROGENASES/REDUCTASES FAMILY MEMBER"/>
    <property type="match status" value="1"/>
</dbReference>
<dbReference type="GO" id="GO:0006633">
    <property type="term" value="P:fatty acid biosynthetic process"/>
    <property type="evidence" value="ECO:0007669"/>
    <property type="project" value="TreeGrafter"/>
</dbReference>
<reference evidence="2 3" key="1">
    <citation type="submission" date="2020-08" db="EMBL/GenBank/DDBJ databases">
        <title>Genomic Encyclopedia of Type Strains, Phase IV (KMG-IV): sequencing the most valuable type-strain genomes for metagenomic binning, comparative biology and taxonomic classification.</title>
        <authorList>
            <person name="Goeker M."/>
        </authorList>
    </citation>
    <scope>NUCLEOTIDE SEQUENCE [LARGE SCALE GENOMIC DNA]</scope>
    <source>
        <strain evidence="2 3">DSM 17507</strain>
    </source>
</reference>
<accession>A0A7W7EX61</accession>
<evidence type="ECO:0000256" key="1">
    <source>
        <dbReference type="ARBA" id="ARBA00006484"/>
    </source>
</evidence>
<proteinExistence type="inferred from homology"/>
<evidence type="ECO:0000313" key="3">
    <source>
        <dbReference type="Proteomes" id="UP000538566"/>
    </source>
</evidence>
<sequence>MESDTIGRGRMSGRAALVTGAGSEGDEIGIGRAIALAFAREGARVACLDLEAAKAEATAAWIRNEGGEAIAIAGDVTSRKDCDTAVALAVEAFGGLDALVNNVGISVGMTVEQFDQALWQRVFDTNLLSAMLMARASAEALTASGRGSIVNISSIAGMVTMGSLAYGTSKAALHHLTCELALMLGRKGIRANTVAPGHLATPMVARLLPESMRESRRKVGPLGIEGDAWDVARAVLFLSSDEARFISGVELPVDGGVTMLGALAGMALVTDDS</sequence>
<dbReference type="GO" id="GO:0016616">
    <property type="term" value="F:oxidoreductase activity, acting on the CH-OH group of donors, NAD or NADP as acceptor"/>
    <property type="evidence" value="ECO:0007669"/>
    <property type="project" value="TreeGrafter"/>
</dbReference>
<organism evidence="2 3">
    <name type="scientific">Novosphingobium taihuense</name>
    <dbReference type="NCBI Taxonomy" id="260085"/>
    <lineage>
        <taxon>Bacteria</taxon>
        <taxon>Pseudomonadati</taxon>
        <taxon>Pseudomonadota</taxon>
        <taxon>Alphaproteobacteria</taxon>
        <taxon>Sphingomonadales</taxon>
        <taxon>Sphingomonadaceae</taxon>
        <taxon>Novosphingobium</taxon>
    </lineage>
</organism>
<keyword evidence="3" id="KW-1185">Reference proteome</keyword>
<dbReference type="InterPro" id="IPR036291">
    <property type="entry name" value="NAD(P)-bd_dom_sf"/>
</dbReference>
<gene>
    <name evidence="2" type="ORF">GGR37_003310</name>
</gene>
<protein>
    <submittedName>
        <fullName evidence="2">NAD(P)-dependent dehydrogenase (Short-subunit alcohol dehydrogenase family)</fullName>
    </submittedName>
</protein>
<comment type="similarity">
    <text evidence="1">Belongs to the short-chain dehydrogenases/reductases (SDR) family.</text>
</comment>
<dbReference type="SUPFAM" id="SSF51735">
    <property type="entry name" value="NAD(P)-binding Rossmann-fold domains"/>
    <property type="match status" value="1"/>
</dbReference>
<dbReference type="OrthoDB" id="9789398at2"/>
<dbReference type="InterPro" id="IPR002347">
    <property type="entry name" value="SDR_fam"/>
</dbReference>
<name>A0A7W7EX61_9SPHN</name>
<dbReference type="NCBIfam" id="NF005559">
    <property type="entry name" value="PRK07231.1"/>
    <property type="match status" value="1"/>
</dbReference>
<comment type="caution">
    <text evidence="2">The sequence shown here is derived from an EMBL/GenBank/DDBJ whole genome shotgun (WGS) entry which is preliminary data.</text>
</comment>
<dbReference type="PANTHER" id="PTHR42760:SF122">
    <property type="entry name" value="NAD(P)-BINDING PROTEIN"/>
    <property type="match status" value="1"/>
</dbReference>
<dbReference type="PRINTS" id="PR00080">
    <property type="entry name" value="SDRFAMILY"/>
</dbReference>
<dbReference type="FunFam" id="3.40.50.720:FF:000084">
    <property type="entry name" value="Short-chain dehydrogenase reductase"/>
    <property type="match status" value="1"/>
</dbReference>
<dbReference type="AlphaFoldDB" id="A0A7W7EX61"/>
<dbReference type="PRINTS" id="PR00081">
    <property type="entry name" value="GDHRDH"/>
</dbReference>
<dbReference type="PROSITE" id="PS00061">
    <property type="entry name" value="ADH_SHORT"/>
    <property type="match status" value="1"/>
</dbReference>
<dbReference type="Pfam" id="PF13561">
    <property type="entry name" value="adh_short_C2"/>
    <property type="match status" value="1"/>
</dbReference>
<dbReference type="GO" id="GO:0048038">
    <property type="term" value="F:quinone binding"/>
    <property type="evidence" value="ECO:0007669"/>
    <property type="project" value="TreeGrafter"/>
</dbReference>
<dbReference type="CDD" id="cd05233">
    <property type="entry name" value="SDR_c"/>
    <property type="match status" value="1"/>
</dbReference>
<dbReference type="Gene3D" id="3.40.50.720">
    <property type="entry name" value="NAD(P)-binding Rossmann-like Domain"/>
    <property type="match status" value="1"/>
</dbReference>
<dbReference type="InterPro" id="IPR020904">
    <property type="entry name" value="Sc_DH/Rdtase_CS"/>
</dbReference>
<dbReference type="EMBL" id="JACHOA010000006">
    <property type="protein sequence ID" value="MBB4615020.1"/>
    <property type="molecule type" value="Genomic_DNA"/>
</dbReference>
<dbReference type="RefSeq" id="WP_144905872.1">
    <property type="nucleotide sequence ID" value="NZ_JACHOA010000006.1"/>
</dbReference>
<evidence type="ECO:0000313" key="2">
    <source>
        <dbReference type="EMBL" id="MBB4615020.1"/>
    </source>
</evidence>
<dbReference type="Proteomes" id="UP000538566">
    <property type="component" value="Unassembled WGS sequence"/>
</dbReference>